<feature type="compositionally biased region" description="Low complexity" evidence="1">
    <location>
        <begin position="59"/>
        <end position="71"/>
    </location>
</feature>
<organism evidence="2 3">
    <name type="scientific">Macrostomum lignano</name>
    <dbReference type="NCBI Taxonomy" id="282301"/>
    <lineage>
        <taxon>Eukaryota</taxon>
        <taxon>Metazoa</taxon>
        <taxon>Spiralia</taxon>
        <taxon>Lophotrochozoa</taxon>
        <taxon>Platyhelminthes</taxon>
        <taxon>Rhabditophora</taxon>
        <taxon>Macrostomorpha</taxon>
        <taxon>Macrostomida</taxon>
        <taxon>Macrostomidae</taxon>
        <taxon>Macrostomum</taxon>
    </lineage>
</organism>
<reference evidence="3 4" key="1">
    <citation type="submission" date="2016-11" db="UniProtKB">
        <authorList>
            <consortium name="WormBaseParasite"/>
        </authorList>
    </citation>
    <scope>IDENTIFICATION</scope>
</reference>
<dbReference type="WBParaSite" id="maker-uti_cns_0003362-snap-gene-0.7-mRNA-1">
    <property type="protein sequence ID" value="maker-uti_cns_0003362-snap-gene-0.7-mRNA-1"/>
    <property type="gene ID" value="maker-uti_cns_0003362-snap-gene-0.7"/>
</dbReference>
<proteinExistence type="predicted"/>
<accession>A0A1I8GWW1</accession>
<dbReference type="WBParaSite" id="maker-uti_cns_0048701-snap-gene-0.4-mRNA-1">
    <property type="protein sequence ID" value="maker-uti_cns_0048701-snap-gene-0.4-mRNA-1"/>
    <property type="gene ID" value="maker-uti_cns_0048701-snap-gene-0.4"/>
</dbReference>
<evidence type="ECO:0000313" key="2">
    <source>
        <dbReference type="Proteomes" id="UP000095280"/>
    </source>
</evidence>
<name>A0A1I8GWW1_9PLAT</name>
<feature type="compositionally biased region" description="Low complexity" evidence="1">
    <location>
        <begin position="40"/>
        <end position="50"/>
    </location>
</feature>
<sequence length="178" mass="19863">NLNFLTYRLKRLEEKNSLSETEVERKRQRPAVERLVDGFRTSSIPASSSTRSKKTSNMPPSSSASVVVSELASPPPPPIHYLSGFADDGVSISRVTTTLLKKIALPSMFSMFTTTGRQDSRIFPIGLTAAIERVIHNNKRLRSRSRGVGAQHFVAESLKHIKLKEKKRVETADDVRET</sequence>
<feature type="region of interest" description="Disordered" evidence="1">
    <location>
        <begin position="17"/>
        <end position="71"/>
    </location>
</feature>
<evidence type="ECO:0000313" key="3">
    <source>
        <dbReference type="WBParaSite" id="maker-uti_cns_0003362-snap-gene-0.7-mRNA-1"/>
    </source>
</evidence>
<dbReference type="WBParaSite" id="maker-uti_cns_0045907-snap-gene-0.2-mRNA-1">
    <property type="protein sequence ID" value="maker-uti_cns_0045907-snap-gene-0.2-mRNA-1"/>
    <property type="gene ID" value="maker-uti_cns_0045907-snap-gene-0.2"/>
</dbReference>
<evidence type="ECO:0000313" key="4">
    <source>
        <dbReference type="WBParaSite" id="maker-uti_cns_0045907-snap-gene-0.2-mRNA-1"/>
    </source>
</evidence>
<protein>
    <submittedName>
        <fullName evidence="3 4">BEN domain-containing protein</fullName>
    </submittedName>
</protein>
<dbReference type="AlphaFoldDB" id="A0A1I8GWW1"/>
<dbReference type="Proteomes" id="UP000095280">
    <property type="component" value="Unplaced"/>
</dbReference>
<feature type="compositionally biased region" description="Basic and acidic residues" evidence="1">
    <location>
        <begin position="17"/>
        <end position="37"/>
    </location>
</feature>
<keyword evidence="2" id="KW-1185">Reference proteome</keyword>
<evidence type="ECO:0000256" key="1">
    <source>
        <dbReference type="SAM" id="MobiDB-lite"/>
    </source>
</evidence>